<accession>M4C393</accession>
<sequence>MMRLQLGMATCGSYYGFECTSSAGTRLCSVNKRGPAVLRQSLRNDFGILSSTRRADRSLQNVRPLAQSSPP</sequence>
<reference evidence="2" key="1">
    <citation type="journal article" date="2010" name="Science">
        <title>Signatures of adaptation to obligate biotrophy in the Hyaloperonospora arabidopsidis genome.</title>
        <authorList>
            <person name="Baxter L."/>
            <person name="Tripathy S."/>
            <person name="Ishaque N."/>
            <person name="Boot N."/>
            <person name="Cabral A."/>
            <person name="Kemen E."/>
            <person name="Thines M."/>
            <person name="Ah-Fong A."/>
            <person name="Anderson R."/>
            <person name="Badejoko W."/>
            <person name="Bittner-Eddy P."/>
            <person name="Boore J.L."/>
            <person name="Chibucos M.C."/>
            <person name="Coates M."/>
            <person name="Dehal P."/>
            <person name="Delehaunty K."/>
            <person name="Dong S."/>
            <person name="Downton P."/>
            <person name="Dumas B."/>
            <person name="Fabro G."/>
            <person name="Fronick C."/>
            <person name="Fuerstenberg S.I."/>
            <person name="Fulton L."/>
            <person name="Gaulin E."/>
            <person name="Govers F."/>
            <person name="Hughes L."/>
            <person name="Humphray S."/>
            <person name="Jiang R.H."/>
            <person name="Judelson H."/>
            <person name="Kamoun S."/>
            <person name="Kyung K."/>
            <person name="Meijer H."/>
            <person name="Minx P."/>
            <person name="Morris P."/>
            <person name="Nelson J."/>
            <person name="Phuntumart V."/>
            <person name="Qutob D."/>
            <person name="Rehmany A."/>
            <person name="Rougon-Cardoso A."/>
            <person name="Ryden P."/>
            <person name="Torto-Alalibo T."/>
            <person name="Studholme D."/>
            <person name="Wang Y."/>
            <person name="Win J."/>
            <person name="Wood J."/>
            <person name="Clifton S.W."/>
            <person name="Rogers J."/>
            <person name="Van den Ackerveken G."/>
            <person name="Jones J.D."/>
            <person name="McDowell J.M."/>
            <person name="Beynon J."/>
            <person name="Tyler B.M."/>
        </authorList>
    </citation>
    <scope>NUCLEOTIDE SEQUENCE [LARGE SCALE GENOMIC DNA]</scope>
    <source>
        <strain evidence="2">Emoy2</strain>
    </source>
</reference>
<dbReference type="VEuPathDB" id="FungiDB:HpaG813560"/>
<name>M4C393_HYAAE</name>
<protein>
    <submittedName>
        <fullName evidence="1">Uncharacterized protein</fullName>
    </submittedName>
</protein>
<dbReference type="InParanoid" id="M4C393"/>
<dbReference type="AlphaFoldDB" id="M4C393"/>
<dbReference type="HOGENOM" id="CLU_2745461_0_0_1"/>
<evidence type="ECO:0000313" key="1">
    <source>
        <dbReference type="EnsemblProtists" id="HpaP813560"/>
    </source>
</evidence>
<keyword evidence="2" id="KW-1185">Reference proteome</keyword>
<dbReference type="EMBL" id="JH598155">
    <property type="status" value="NOT_ANNOTATED_CDS"/>
    <property type="molecule type" value="Genomic_DNA"/>
</dbReference>
<proteinExistence type="predicted"/>
<reference evidence="1" key="2">
    <citation type="submission" date="2015-06" db="UniProtKB">
        <authorList>
            <consortium name="EnsemblProtists"/>
        </authorList>
    </citation>
    <scope>IDENTIFICATION</scope>
    <source>
        <strain evidence="1">Emoy2</strain>
    </source>
</reference>
<evidence type="ECO:0000313" key="2">
    <source>
        <dbReference type="Proteomes" id="UP000011713"/>
    </source>
</evidence>
<organism evidence="1 2">
    <name type="scientific">Hyaloperonospora arabidopsidis (strain Emoy2)</name>
    <name type="common">Downy mildew agent</name>
    <name type="synonym">Peronospora arabidopsidis</name>
    <dbReference type="NCBI Taxonomy" id="559515"/>
    <lineage>
        <taxon>Eukaryota</taxon>
        <taxon>Sar</taxon>
        <taxon>Stramenopiles</taxon>
        <taxon>Oomycota</taxon>
        <taxon>Peronosporomycetes</taxon>
        <taxon>Peronosporales</taxon>
        <taxon>Peronosporaceae</taxon>
        <taxon>Hyaloperonospora</taxon>
    </lineage>
</organism>
<dbReference type="Proteomes" id="UP000011713">
    <property type="component" value="Unassembled WGS sequence"/>
</dbReference>
<dbReference type="EnsemblProtists" id="HpaT813560">
    <property type="protein sequence ID" value="HpaP813560"/>
    <property type="gene ID" value="HpaG813560"/>
</dbReference>